<evidence type="ECO:0000313" key="1">
    <source>
        <dbReference type="EMBL" id="MFC3530252.1"/>
    </source>
</evidence>
<organism evidence="1 2">
    <name type="scientific">Paracoccus mangrovi</name>
    <dbReference type="NCBI Taxonomy" id="1715645"/>
    <lineage>
        <taxon>Bacteria</taxon>
        <taxon>Pseudomonadati</taxon>
        <taxon>Pseudomonadota</taxon>
        <taxon>Alphaproteobacteria</taxon>
        <taxon>Rhodobacterales</taxon>
        <taxon>Paracoccaceae</taxon>
        <taxon>Paracoccus</taxon>
    </lineage>
</organism>
<comment type="caution">
    <text evidence="1">The sequence shown here is derived from an EMBL/GenBank/DDBJ whole genome shotgun (WGS) entry which is preliminary data.</text>
</comment>
<sequence>MKFTCIHEGCADRAQSFKLINRGYGPDQMFAGQYFETNGEVFDYFLETLPPLDHTADGFSLSEFSTDTLTDAFIRIAGRVYCLTICRARSTDFTNAVRNLRAHLARKAAA</sequence>
<dbReference type="Pfam" id="PF07215">
    <property type="entry name" value="DUF1419"/>
    <property type="match status" value="1"/>
</dbReference>
<dbReference type="Proteomes" id="UP001595721">
    <property type="component" value="Unassembled WGS sequence"/>
</dbReference>
<proteinExistence type="predicted"/>
<gene>
    <name evidence="1" type="ORF">ACFOMH_18945</name>
</gene>
<reference evidence="2" key="1">
    <citation type="journal article" date="2019" name="Int. J. Syst. Evol. Microbiol.">
        <title>The Global Catalogue of Microorganisms (GCM) 10K type strain sequencing project: providing services to taxonomists for standard genome sequencing and annotation.</title>
        <authorList>
            <consortium name="The Broad Institute Genomics Platform"/>
            <consortium name="The Broad Institute Genome Sequencing Center for Infectious Disease"/>
            <person name="Wu L."/>
            <person name="Ma J."/>
        </authorList>
    </citation>
    <scope>NUCLEOTIDE SEQUENCE [LARGE SCALE GENOMIC DNA]</scope>
    <source>
        <strain evidence="2">KCTC 42899</strain>
    </source>
</reference>
<name>A0ABV7RAR7_9RHOB</name>
<dbReference type="InterPro" id="IPR009862">
    <property type="entry name" value="DUF1419"/>
</dbReference>
<accession>A0ABV7RAR7</accession>
<evidence type="ECO:0000313" key="2">
    <source>
        <dbReference type="Proteomes" id="UP001595721"/>
    </source>
</evidence>
<keyword evidence="2" id="KW-1185">Reference proteome</keyword>
<dbReference type="EMBL" id="JBHRXJ010000021">
    <property type="protein sequence ID" value="MFC3530252.1"/>
    <property type="molecule type" value="Genomic_DNA"/>
</dbReference>
<protein>
    <submittedName>
        <fullName evidence="1">DUF1419 domain-containing protein</fullName>
    </submittedName>
</protein>
<dbReference type="RefSeq" id="WP_377746454.1">
    <property type="nucleotide sequence ID" value="NZ_JBHRXJ010000021.1"/>
</dbReference>